<gene>
    <name evidence="3" type="ORF">DW243_16360</name>
    <name evidence="2" type="ORF">DWY88_14830</name>
    <name evidence="1" type="ORF">DXC31_18905</name>
</gene>
<accession>A0A3E4UP15</accession>
<dbReference type="Proteomes" id="UP000286137">
    <property type="component" value="Unassembled WGS sequence"/>
</dbReference>
<reference evidence="4 5" key="1">
    <citation type="submission" date="2018-08" db="EMBL/GenBank/DDBJ databases">
        <title>A genome reference for cultivated species of the human gut microbiota.</title>
        <authorList>
            <person name="Zou Y."/>
            <person name="Xue W."/>
            <person name="Luo G."/>
        </authorList>
    </citation>
    <scope>NUCLEOTIDE SEQUENCE [LARGE SCALE GENOMIC DNA]</scope>
    <source>
        <strain evidence="2 6">AF27-4BH</strain>
        <strain evidence="3 5">AM21-18</strain>
        <strain evidence="1 4">TF01-20-2</strain>
    </source>
</reference>
<dbReference type="EMBL" id="QRTJ01000040">
    <property type="protein sequence ID" value="RGQ61950.1"/>
    <property type="molecule type" value="Genomic_DNA"/>
</dbReference>
<evidence type="ECO:0000313" key="3">
    <source>
        <dbReference type="EMBL" id="RHG79418.1"/>
    </source>
</evidence>
<evidence type="ECO:0000313" key="2">
    <source>
        <dbReference type="EMBL" id="RGQ61950.1"/>
    </source>
</evidence>
<proteinExistence type="predicted"/>
<sequence>MHINPNINILNFLKQVQKCNGEVLFETSEGDRIALKSTLSQYIFFTIVSNPELLQSGTIRFEQDEDIKLLKNFLCD</sequence>
<name>A0A3E4UP15_MEDGN</name>
<evidence type="ECO:0000313" key="1">
    <source>
        <dbReference type="EMBL" id="RGM13009.1"/>
    </source>
</evidence>
<dbReference type="EMBL" id="QSSX01000142">
    <property type="protein sequence ID" value="RGM13009.1"/>
    <property type="molecule type" value="Genomic_DNA"/>
</dbReference>
<dbReference type="EMBL" id="QRIS01000039">
    <property type="protein sequence ID" value="RHG79418.1"/>
    <property type="molecule type" value="Genomic_DNA"/>
</dbReference>
<comment type="caution">
    <text evidence="1">The sequence shown here is derived from an EMBL/GenBank/DDBJ whole genome shotgun (WGS) entry which is preliminary data.</text>
</comment>
<dbReference type="Proteomes" id="UP000283981">
    <property type="component" value="Unassembled WGS sequence"/>
</dbReference>
<organism evidence="1 4">
    <name type="scientific">Mediterraneibacter gnavus</name>
    <name type="common">Ruminococcus gnavus</name>
    <dbReference type="NCBI Taxonomy" id="33038"/>
    <lineage>
        <taxon>Bacteria</taxon>
        <taxon>Bacillati</taxon>
        <taxon>Bacillota</taxon>
        <taxon>Clostridia</taxon>
        <taxon>Lachnospirales</taxon>
        <taxon>Lachnospiraceae</taxon>
        <taxon>Mediterraneibacter</taxon>
    </lineage>
</organism>
<evidence type="ECO:0000313" key="4">
    <source>
        <dbReference type="Proteomes" id="UP000260808"/>
    </source>
</evidence>
<dbReference type="Proteomes" id="UP000260808">
    <property type="component" value="Unassembled WGS sequence"/>
</dbReference>
<protein>
    <submittedName>
        <fullName evidence="1">Polya polymerase</fullName>
    </submittedName>
</protein>
<dbReference type="AlphaFoldDB" id="A0A3E4UP15"/>
<evidence type="ECO:0000313" key="5">
    <source>
        <dbReference type="Proteomes" id="UP000283981"/>
    </source>
</evidence>
<evidence type="ECO:0000313" key="6">
    <source>
        <dbReference type="Proteomes" id="UP000286137"/>
    </source>
</evidence>